<dbReference type="PANTHER" id="PTHR48100:SF15">
    <property type="entry name" value="SEDOHEPTULOSE 1,7-BISPHOSPHATASE"/>
    <property type="match status" value="1"/>
</dbReference>
<dbReference type="InterPro" id="IPR013078">
    <property type="entry name" value="His_Pase_superF_clade-1"/>
</dbReference>
<dbReference type="InterPro" id="IPR029033">
    <property type="entry name" value="His_PPase_superfam"/>
</dbReference>
<evidence type="ECO:0000313" key="2">
    <source>
        <dbReference type="Proteomes" id="UP000244384"/>
    </source>
</evidence>
<organism evidence="1 2">
    <name type="scientific">Aeromicrobium chenweiae</name>
    <dbReference type="NCBI Taxonomy" id="2079793"/>
    <lineage>
        <taxon>Bacteria</taxon>
        <taxon>Bacillati</taxon>
        <taxon>Actinomycetota</taxon>
        <taxon>Actinomycetes</taxon>
        <taxon>Propionibacteriales</taxon>
        <taxon>Nocardioidaceae</taxon>
        <taxon>Aeromicrobium</taxon>
    </lineage>
</organism>
<accession>A0A2S0WPA6</accession>
<proteinExistence type="predicted"/>
<keyword evidence="2" id="KW-1185">Reference proteome</keyword>
<dbReference type="SMART" id="SM00855">
    <property type="entry name" value="PGAM"/>
    <property type="match status" value="1"/>
</dbReference>
<dbReference type="PANTHER" id="PTHR48100">
    <property type="entry name" value="BROAD-SPECIFICITY PHOSPHATASE YOR283W-RELATED"/>
    <property type="match status" value="1"/>
</dbReference>
<dbReference type="CDD" id="cd07067">
    <property type="entry name" value="HP_PGM_like"/>
    <property type="match status" value="1"/>
</dbReference>
<dbReference type="EMBL" id="CP026952">
    <property type="protein sequence ID" value="AWB93175.1"/>
    <property type="molecule type" value="Genomic_DNA"/>
</dbReference>
<dbReference type="AlphaFoldDB" id="A0A2S0WPA6"/>
<dbReference type="OrthoDB" id="4697614at2"/>
<dbReference type="SUPFAM" id="SSF53254">
    <property type="entry name" value="Phosphoglycerate mutase-like"/>
    <property type="match status" value="1"/>
</dbReference>
<dbReference type="KEGG" id="aez:C3E78_13725"/>
<sequence>MSSPADLEDQLWLVRHGETEWSRSGQHTSTTDLPLTPVGEAGARTLAPVLAEFDFAQVLTSPRQRARRTAELAGFPDAEPDEDLAEWAYGDYEGLTTPEIQESVPGWSVWSHPSPNGESAAEVAERLDRVVARARAAHGKTLVFAHGHSLRALAARWLEVDVAEGRHFALDTSTISVLGVDRGTPVVRRWNVQP</sequence>
<dbReference type="RefSeq" id="WP_108579289.1">
    <property type="nucleotide sequence ID" value="NZ_CP026952.1"/>
</dbReference>
<dbReference type="Pfam" id="PF00300">
    <property type="entry name" value="His_Phos_1"/>
    <property type="match status" value="1"/>
</dbReference>
<dbReference type="Proteomes" id="UP000244384">
    <property type="component" value="Chromosome"/>
</dbReference>
<accession>A0A5F2EX08</accession>
<dbReference type="Gene3D" id="3.40.50.1240">
    <property type="entry name" value="Phosphoglycerate mutase-like"/>
    <property type="match status" value="1"/>
</dbReference>
<dbReference type="GO" id="GO:0070297">
    <property type="term" value="P:regulation of phosphorelay signal transduction system"/>
    <property type="evidence" value="ECO:0007669"/>
    <property type="project" value="TreeGrafter"/>
</dbReference>
<dbReference type="GO" id="GO:0101006">
    <property type="term" value="F:protein histidine phosphatase activity"/>
    <property type="evidence" value="ECO:0007669"/>
    <property type="project" value="TreeGrafter"/>
</dbReference>
<dbReference type="InterPro" id="IPR050275">
    <property type="entry name" value="PGM_Phosphatase"/>
</dbReference>
<reference evidence="2" key="1">
    <citation type="submission" date="2018-01" db="EMBL/GenBank/DDBJ databases">
        <authorList>
            <person name="Li J."/>
        </authorList>
    </citation>
    <scope>NUCLEOTIDE SEQUENCE [LARGE SCALE GENOMIC DNA]</scope>
    <source>
        <strain evidence="2">592</strain>
    </source>
</reference>
<name>A0A2S0WPA6_9ACTN</name>
<evidence type="ECO:0000313" key="1">
    <source>
        <dbReference type="EMBL" id="AWB93175.1"/>
    </source>
</evidence>
<gene>
    <name evidence="1" type="ORF">C3E78_13725</name>
</gene>
<protein>
    <submittedName>
        <fullName evidence="1">Histidine phosphatase family protein</fullName>
    </submittedName>
</protein>